<dbReference type="PROSITE" id="PS51833">
    <property type="entry name" value="HDOD"/>
    <property type="match status" value="1"/>
</dbReference>
<protein>
    <submittedName>
        <fullName evidence="2">HDOD domain-containing protein</fullName>
    </submittedName>
</protein>
<comment type="caution">
    <text evidence="2">The sequence shown here is derived from an EMBL/GenBank/DDBJ whole genome shotgun (WGS) entry which is preliminary data.</text>
</comment>
<dbReference type="EMBL" id="QUOV01000001">
    <property type="protein sequence ID" value="REL35618.1"/>
    <property type="molecule type" value="Genomic_DNA"/>
</dbReference>
<dbReference type="Proteomes" id="UP000256999">
    <property type="component" value="Unassembled WGS sequence"/>
</dbReference>
<dbReference type="RefSeq" id="WP_116000290.1">
    <property type="nucleotide sequence ID" value="NZ_QUOV01000001.1"/>
</dbReference>
<dbReference type="PANTHER" id="PTHR33525:SF6">
    <property type="entry name" value="HDOD DOMAIN-CONTAINING PROTEIN"/>
    <property type="match status" value="1"/>
</dbReference>
<gene>
    <name evidence="2" type="ORF">DXX92_09780</name>
</gene>
<evidence type="ECO:0000313" key="2">
    <source>
        <dbReference type="EMBL" id="REL35618.1"/>
    </source>
</evidence>
<evidence type="ECO:0000313" key="3">
    <source>
        <dbReference type="Proteomes" id="UP000256999"/>
    </source>
</evidence>
<dbReference type="OrthoDB" id="5699427at2"/>
<dbReference type="InterPro" id="IPR013976">
    <property type="entry name" value="HDOD"/>
</dbReference>
<dbReference type="Gene3D" id="1.10.3210.10">
    <property type="entry name" value="Hypothetical protein af1432"/>
    <property type="match status" value="1"/>
</dbReference>
<dbReference type="AlphaFoldDB" id="A0A3E0UF47"/>
<organism evidence="2 3">
    <name type="scientific">Thalassotalea euphylliae</name>
    <dbReference type="NCBI Taxonomy" id="1655234"/>
    <lineage>
        <taxon>Bacteria</taxon>
        <taxon>Pseudomonadati</taxon>
        <taxon>Pseudomonadota</taxon>
        <taxon>Gammaproteobacteria</taxon>
        <taxon>Alteromonadales</taxon>
        <taxon>Colwelliaceae</taxon>
        <taxon>Thalassotalea</taxon>
    </lineage>
</organism>
<dbReference type="PANTHER" id="PTHR33525">
    <property type="match status" value="1"/>
</dbReference>
<feature type="domain" description="HDOD" evidence="1">
    <location>
        <begin position="102"/>
        <end position="295"/>
    </location>
</feature>
<sequence>MFRKLIKSAFPTLAKSQKKPNYEAFAQSRATKEVDATSLNEAQQNLSASSIPSMRFELGQAFTNYLFNSEVTGSHVDEISQFVKQQIETIITTQAKAIINELPVMPATITDLANQLSSGDFDTDYLLKIIAAEPSIAADVIKLANTTKYKRGTKDITDLKTAFVTVGTAGLLEGAIYGYINSYKPVTSAYFKQFGERIWQHSQNTADFTQEIVKRQAPEAAASAYFVGLIRNLGEMVLFQLMVEAFSWVDPDCRPNALVLKQIIDKYSLKLTYIIAKTWQLPESVLLPLAVQIKATNVTQLMSVKDKHPVAAANYDANKLSQLIMLRQSQRIDDVVLEQETNKLINVPATRKIVEKYMAID</sequence>
<evidence type="ECO:0000259" key="1">
    <source>
        <dbReference type="PROSITE" id="PS51833"/>
    </source>
</evidence>
<reference evidence="2 3" key="1">
    <citation type="submission" date="2018-08" db="EMBL/GenBank/DDBJ databases">
        <title>Thalassotalea euphylliae genome.</title>
        <authorList>
            <person name="Summers S."/>
            <person name="Rice S.A."/>
            <person name="Freckelton M.L."/>
            <person name="Nedved B.T."/>
            <person name="Hadfield M.G."/>
        </authorList>
    </citation>
    <scope>NUCLEOTIDE SEQUENCE [LARGE SCALE GENOMIC DNA]</scope>
    <source>
        <strain evidence="2 3">H2</strain>
    </source>
</reference>
<proteinExistence type="predicted"/>
<dbReference type="Pfam" id="PF08668">
    <property type="entry name" value="HDOD"/>
    <property type="match status" value="1"/>
</dbReference>
<name>A0A3E0UF47_9GAMM</name>
<dbReference type="SUPFAM" id="SSF109604">
    <property type="entry name" value="HD-domain/PDEase-like"/>
    <property type="match status" value="1"/>
</dbReference>
<accession>A0A3E0UF47</accession>
<dbReference type="InterPro" id="IPR052340">
    <property type="entry name" value="RNase_Y/CdgJ"/>
</dbReference>